<protein>
    <recommendedName>
        <fullName evidence="7">Helicase ATP-binding domain-containing protein</fullName>
    </recommendedName>
</protein>
<dbReference type="GO" id="GO:0005524">
    <property type="term" value="F:ATP binding"/>
    <property type="evidence" value="ECO:0007669"/>
    <property type="project" value="UniProtKB-KW"/>
</dbReference>
<comment type="caution">
    <text evidence="8">The sequence shown here is derived from an EMBL/GenBank/DDBJ whole genome shotgun (WGS) entry which is preliminary data.</text>
</comment>
<keyword evidence="3" id="KW-0347">Helicase</keyword>
<feature type="region of interest" description="Disordered" evidence="6">
    <location>
        <begin position="399"/>
        <end position="421"/>
    </location>
</feature>
<evidence type="ECO:0000313" key="9">
    <source>
        <dbReference type="Proteomes" id="UP001178507"/>
    </source>
</evidence>
<keyword evidence="1" id="KW-0547">Nucleotide-binding</keyword>
<feature type="region of interest" description="Disordered" evidence="6">
    <location>
        <begin position="355"/>
        <end position="380"/>
    </location>
</feature>
<evidence type="ECO:0000256" key="6">
    <source>
        <dbReference type="SAM" id="MobiDB-lite"/>
    </source>
</evidence>
<keyword evidence="2" id="KW-0378">Hydrolase</keyword>
<evidence type="ECO:0000256" key="4">
    <source>
        <dbReference type="ARBA" id="ARBA00022840"/>
    </source>
</evidence>
<sequence length="664" mass="73727">EPVGESIGYKISGDTRVRPGKTKLVYVTTGYLLQVLVNNPEQINAYSHLILDEVHERDVDSDLLSLVVKLQMAGYNFKLVIMSATLQGDLFTRYFSDKKIKTIFVGVKSCTVATVCCLLLVMSRIAKQAWKRSGFRAAFLSLAAWLSSRHLNSLGLSFRGCSKGTGRRVRFETREPVLVEVPDVPEHRRNQLWWQPEDFVDFLRVRLEIASAYKAAAQTLGVEMFNVCSVGPHAKEAYRATIEAYPSLKDESRRGLGLGRRHQRAQNRDAYIAAVVQEQRRQHYRGVQNAELLARVAQEVSKKDQDYAHFLANMYFEQEHADESEGIDRVFSGDTLVSEESNSPKEAKAVNALALPDATPSNDSAGAPLSSPRDPKSTKGFGLSREILREVGLSATGHSLSKSQLADAETSDPSSASESGSDFELVAMCHVDRSSETDAASVCEAFLSSPQRSFLGVLQDVQLQVEPTRYPVEVVHIEQLLDRYGGRSGDFFTKSECTRGYQVRSNVARLERRESRTGVGIMTKALDLGLKASNPMALRIAWSQIVLEEEESRATARSNSKEHGVTPRSRGWTALRVQAPRNGGGGGRVGSPARSGRPQAPPSWLHGNPKPRPLRAPVCTKVSRAEAQEECERLRVDLAKAVQQIDWLSQEMLRLRQDLEEEQT</sequence>
<feature type="region of interest" description="Disordered" evidence="6">
    <location>
        <begin position="577"/>
        <end position="615"/>
    </location>
</feature>
<feature type="compositionally biased region" description="Low complexity" evidence="6">
    <location>
        <begin position="406"/>
        <end position="421"/>
    </location>
</feature>
<dbReference type="InterPro" id="IPR014001">
    <property type="entry name" value="Helicase_ATP-bd"/>
</dbReference>
<proteinExistence type="predicted"/>
<evidence type="ECO:0000256" key="1">
    <source>
        <dbReference type="ARBA" id="ARBA00022741"/>
    </source>
</evidence>
<dbReference type="AlphaFoldDB" id="A0AA36I706"/>
<dbReference type="CDD" id="cd17917">
    <property type="entry name" value="DEXHc_RHA-like"/>
    <property type="match status" value="1"/>
</dbReference>
<evidence type="ECO:0000313" key="8">
    <source>
        <dbReference type="EMBL" id="CAJ1381383.1"/>
    </source>
</evidence>
<keyword evidence="5" id="KW-0175">Coiled coil</keyword>
<dbReference type="Proteomes" id="UP001178507">
    <property type="component" value="Unassembled WGS sequence"/>
</dbReference>
<reference evidence="8" key="1">
    <citation type="submission" date="2023-08" db="EMBL/GenBank/DDBJ databases">
        <authorList>
            <person name="Chen Y."/>
            <person name="Shah S."/>
            <person name="Dougan E. K."/>
            <person name="Thang M."/>
            <person name="Chan C."/>
        </authorList>
    </citation>
    <scope>NUCLEOTIDE SEQUENCE</scope>
</reference>
<dbReference type="InterPro" id="IPR002464">
    <property type="entry name" value="DNA/RNA_helicase_DEAH_CS"/>
</dbReference>
<dbReference type="GO" id="GO:0003723">
    <property type="term" value="F:RNA binding"/>
    <property type="evidence" value="ECO:0007669"/>
    <property type="project" value="TreeGrafter"/>
</dbReference>
<dbReference type="PANTHER" id="PTHR18934:SF237">
    <property type="entry name" value="ATP-DEPENDENT DNA_RNA HELICASE DHX36"/>
    <property type="match status" value="1"/>
</dbReference>
<name>A0AA36I706_9DINO</name>
<dbReference type="GO" id="GO:0004386">
    <property type="term" value="F:helicase activity"/>
    <property type="evidence" value="ECO:0007669"/>
    <property type="project" value="UniProtKB-KW"/>
</dbReference>
<dbReference type="GO" id="GO:0005634">
    <property type="term" value="C:nucleus"/>
    <property type="evidence" value="ECO:0007669"/>
    <property type="project" value="TreeGrafter"/>
</dbReference>
<dbReference type="PROSITE" id="PS51192">
    <property type="entry name" value="HELICASE_ATP_BIND_1"/>
    <property type="match status" value="1"/>
</dbReference>
<dbReference type="PANTHER" id="PTHR18934">
    <property type="entry name" value="ATP-DEPENDENT RNA HELICASE"/>
    <property type="match status" value="1"/>
</dbReference>
<evidence type="ECO:0000259" key="7">
    <source>
        <dbReference type="PROSITE" id="PS51192"/>
    </source>
</evidence>
<feature type="non-terminal residue" evidence="8">
    <location>
        <position position="1"/>
    </location>
</feature>
<accession>A0AA36I706</accession>
<dbReference type="EMBL" id="CAUJNA010000804">
    <property type="protein sequence ID" value="CAJ1381383.1"/>
    <property type="molecule type" value="Genomic_DNA"/>
</dbReference>
<evidence type="ECO:0000256" key="2">
    <source>
        <dbReference type="ARBA" id="ARBA00022801"/>
    </source>
</evidence>
<dbReference type="SUPFAM" id="SSF52540">
    <property type="entry name" value="P-loop containing nucleoside triphosphate hydrolases"/>
    <property type="match status" value="1"/>
</dbReference>
<gene>
    <name evidence="8" type="ORF">EVOR1521_LOCUS9090</name>
</gene>
<organism evidence="8 9">
    <name type="scientific">Effrenium voratum</name>
    <dbReference type="NCBI Taxonomy" id="2562239"/>
    <lineage>
        <taxon>Eukaryota</taxon>
        <taxon>Sar</taxon>
        <taxon>Alveolata</taxon>
        <taxon>Dinophyceae</taxon>
        <taxon>Suessiales</taxon>
        <taxon>Symbiodiniaceae</taxon>
        <taxon>Effrenium</taxon>
    </lineage>
</organism>
<dbReference type="InterPro" id="IPR027417">
    <property type="entry name" value="P-loop_NTPase"/>
</dbReference>
<evidence type="ECO:0000256" key="3">
    <source>
        <dbReference type="ARBA" id="ARBA00022806"/>
    </source>
</evidence>
<dbReference type="Gene3D" id="3.40.50.300">
    <property type="entry name" value="P-loop containing nucleotide triphosphate hydrolases"/>
    <property type="match status" value="1"/>
</dbReference>
<evidence type="ECO:0000256" key="5">
    <source>
        <dbReference type="SAM" id="Coils"/>
    </source>
</evidence>
<dbReference type="PROSITE" id="PS00690">
    <property type="entry name" value="DEAH_ATP_HELICASE"/>
    <property type="match status" value="1"/>
</dbReference>
<dbReference type="GO" id="GO:0016787">
    <property type="term" value="F:hydrolase activity"/>
    <property type="evidence" value="ECO:0007669"/>
    <property type="project" value="UniProtKB-KW"/>
</dbReference>
<keyword evidence="9" id="KW-1185">Reference proteome</keyword>
<feature type="domain" description="Helicase ATP-binding" evidence="7">
    <location>
        <begin position="1"/>
        <end position="104"/>
    </location>
</feature>
<keyword evidence="4" id="KW-0067">ATP-binding</keyword>
<feature type="non-terminal residue" evidence="8">
    <location>
        <position position="664"/>
    </location>
</feature>
<feature type="coiled-coil region" evidence="5">
    <location>
        <begin position="624"/>
        <end position="658"/>
    </location>
</feature>